<evidence type="ECO:0000259" key="3">
    <source>
        <dbReference type="Pfam" id="PF16653"/>
    </source>
</evidence>
<dbReference type="Gene3D" id="3.30.360.10">
    <property type="entry name" value="Dihydrodipicolinate Reductase, domain 2"/>
    <property type="match status" value="1"/>
</dbReference>
<dbReference type="InterPro" id="IPR036291">
    <property type="entry name" value="NAD(P)-bd_dom_sf"/>
</dbReference>
<dbReference type="EMBL" id="CP018099">
    <property type="protein sequence ID" value="APF19815.1"/>
    <property type="molecule type" value="Genomic_DNA"/>
</dbReference>
<protein>
    <submittedName>
        <fullName evidence="4 5">Saccharopine dehydrogenase</fullName>
    </submittedName>
</protein>
<evidence type="ECO:0000256" key="1">
    <source>
        <dbReference type="ARBA" id="ARBA00023002"/>
    </source>
</evidence>
<dbReference type="HOGENOM" id="CLU_032858_3_0_0"/>
<dbReference type="Gene3D" id="3.40.50.720">
    <property type="entry name" value="NAD(P)-binding Rossmann-like Domain"/>
    <property type="match status" value="2"/>
</dbReference>
<dbReference type="InParanoid" id="H1XNX6"/>
<dbReference type="EMBL" id="CM001402">
    <property type="protein sequence ID" value="EHO39916.1"/>
    <property type="molecule type" value="Genomic_DNA"/>
</dbReference>
<evidence type="ECO:0000313" key="6">
    <source>
        <dbReference type="Proteomes" id="UP000004671"/>
    </source>
</evidence>
<dbReference type="OrthoDB" id="9769367at2"/>
<accession>H1XNX6</accession>
<dbReference type="KEGG" id="caby:Cabys_3067"/>
<dbReference type="Proteomes" id="UP000183868">
    <property type="component" value="Chromosome"/>
</dbReference>
<dbReference type="InterPro" id="IPR032095">
    <property type="entry name" value="Sacchrp_dh-like_C"/>
</dbReference>
<dbReference type="STRING" id="880073.Cabys_3067"/>
<feature type="domain" description="Saccharopine dehydrogenase-like C-terminal" evidence="3">
    <location>
        <begin position="121"/>
        <end position="365"/>
    </location>
</feature>
<organism evidence="5 6">
    <name type="scientific">Caldithrix abyssi DSM 13497</name>
    <dbReference type="NCBI Taxonomy" id="880073"/>
    <lineage>
        <taxon>Bacteria</taxon>
        <taxon>Pseudomonadati</taxon>
        <taxon>Calditrichota</taxon>
        <taxon>Calditrichia</taxon>
        <taxon>Calditrichales</taxon>
        <taxon>Calditrichaceae</taxon>
        <taxon>Caldithrix</taxon>
    </lineage>
</organism>
<feature type="domain" description="Saccharopine dehydrogenase NADP binding" evidence="2">
    <location>
        <begin position="3"/>
        <end position="117"/>
    </location>
</feature>
<dbReference type="Pfam" id="PF03435">
    <property type="entry name" value="Sacchrp_dh_NADP"/>
    <property type="match status" value="1"/>
</dbReference>
<reference evidence="5 6" key="1">
    <citation type="submission" date="2011-09" db="EMBL/GenBank/DDBJ databases">
        <title>The permanent draft genome of Caldithrix abyssi DSM 13497.</title>
        <authorList>
            <consortium name="US DOE Joint Genome Institute (JGI-PGF)"/>
            <person name="Lucas S."/>
            <person name="Han J."/>
            <person name="Lapidus A."/>
            <person name="Bruce D."/>
            <person name="Goodwin L."/>
            <person name="Pitluck S."/>
            <person name="Peters L."/>
            <person name="Kyrpides N."/>
            <person name="Mavromatis K."/>
            <person name="Ivanova N."/>
            <person name="Mikhailova N."/>
            <person name="Chertkov O."/>
            <person name="Detter J.C."/>
            <person name="Tapia R."/>
            <person name="Han C."/>
            <person name="Land M."/>
            <person name="Hauser L."/>
            <person name="Markowitz V."/>
            <person name="Cheng J.-F."/>
            <person name="Hugenholtz P."/>
            <person name="Woyke T."/>
            <person name="Wu D."/>
            <person name="Spring S."/>
            <person name="Brambilla E."/>
            <person name="Klenk H.-P."/>
            <person name="Eisen J.A."/>
        </authorList>
    </citation>
    <scope>NUCLEOTIDE SEQUENCE [LARGE SCALE GENOMIC DNA]</scope>
    <source>
        <strain evidence="5 6">DSM 13497</strain>
    </source>
</reference>
<dbReference type="SUPFAM" id="SSF55347">
    <property type="entry name" value="Glyceraldehyde-3-phosphate dehydrogenase-like, C-terminal domain"/>
    <property type="match status" value="1"/>
</dbReference>
<dbReference type="RefSeq" id="WP_006926816.1">
    <property type="nucleotide sequence ID" value="NZ_CM001402.1"/>
</dbReference>
<evidence type="ECO:0000313" key="4">
    <source>
        <dbReference type="EMBL" id="APF19815.1"/>
    </source>
</evidence>
<gene>
    <name evidence="4" type="ORF">Cabys_3067</name>
    <name evidence="5" type="ORF">Calab_0268</name>
</gene>
<dbReference type="InterPro" id="IPR005097">
    <property type="entry name" value="Sacchrp_dh_NADP-bd"/>
</dbReference>
<reference evidence="4 7" key="2">
    <citation type="submission" date="2016-11" db="EMBL/GenBank/DDBJ databases">
        <title>Genomic analysis of Caldithrix abyssi and proposal of a novel bacterial phylum Caldithrichaeota.</title>
        <authorList>
            <person name="Kublanov I."/>
            <person name="Sigalova O."/>
            <person name="Gavrilov S."/>
            <person name="Lebedinsky A."/>
            <person name="Ivanova N."/>
            <person name="Daum C."/>
            <person name="Reddy T."/>
            <person name="Klenk H.P."/>
            <person name="Goker M."/>
            <person name="Reva O."/>
            <person name="Miroshnichenko M."/>
            <person name="Kyprides N."/>
            <person name="Woyke T."/>
            <person name="Gelfand M."/>
        </authorList>
    </citation>
    <scope>NUCLEOTIDE SEQUENCE [LARGE SCALE GENOMIC DNA]</scope>
    <source>
        <strain evidence="4 7">LF13</strain>
    </source>
</reference>
<dbReference type="Proteomes" id="UP000004671">
    <property type="component" value="Chromosome"/>
</dbReference>
<dbReference type="GO" id="GO:0016491">
    <property type="term" value="F:oxidoreductase activity"/>
    <property type="evidence" value="ECO:0007669"/>
    <property type="project" value="UniProtKB-KW"/>
</dbReference>
<dbReference type="SUPFAM" id="SSF51735">
    <property type="entry name" value="NAD(P)-binding Rossmann-fold domains"/>
    <property type="match status" value="1"/>
</dbReference>
<dbReference type="PANTHER" id="PTHR11133">
    <property type="entry name" value="SACCHAROPINE DEHYDROGENASE"/>
    <property type="match status" value="1"/>
</dbReference>
<name>H1XNX6_CALAY</name>
<dbReference type="AlphaFoldDB" id="H1XNX6"/>
<dbReference type="Pfam" id="PF16653">
    <property type="entry name" value="Sacchrp_dh_C"/>
    <property type="match status" value="1"/>
</dbReference>
<evidence type="ECO:0000259" key="2">
    <source>
        <dbReference type="Pfam" id="PF03435"/>
    </source>
</evidence>
<dbReference type="InterPro" id="IPR051168">
    <property type="entry name" value="AASS"/>
</dbReference>
<sequence length="372" mass="41602">MQIVILGAGLIGNPMARDLAQDSDKNVLIVDRDAQKLKELEKIDAIDVQVADATDPLILKELTRDAAVVINALPGFLGYQTLKHLLELGKNVVDIAFFPEDALALQTLALKNQVTALVDCGVAPGMSNLLVGYGQSLLKKVEEVKIYVGGLPRVRQLPWEYKAVFSPIDVIEEYTRPARFKKDGKIVVKEPLTDPEFIDFPQVGTLEAFNSDGLRTLLYTIDAPDMVEKTLRYPGHREKVLFLKQTGLLDEAPLEINGQKIRPIDLTCQTLFKQWQLKPGEEDLTVMRVEVRGPDGGLQFDLLDFYDAKSGIHSMARTTGYTATIMARAMLNGLITEKGILPLEQLGHNHELVRFVFNEFHQRGIHYQQTEI</sequence>
<dbReference type="PANTHER" id="PTHR11133:SF22">
    <property type="entry name" value="ALPHA-AMINOADIPIC SEMIALDEHYDE SYNTHASE, MITOCHONDRIAL"/>
    <property type="match status" value="1"/>
</dbReference>
<dbReference type="PaxDb" id="880073-Calab_0268"/>
<evidence type="ECO:0000313" key="5">
    <source>
        <dbReference type="EMBL" id="EHO39916.1"/>
    </source>
</evidence>
<keyword evidence="1" id="KW-0560">Oxidoreductase</keyword>
<proteinExistence type="predicted"/>
<dbReference type="eggNOG" id="COG1748">
    <property type="taxonomic scope" value="Bacteria"/>
</dbReference>
<keyword evidence="6" id="KW-1185">Reference proteome</keyword>
<evidence type="ECO:0000313" key="7">
    <source>
        <dbReference type="Proteomes" id="UP000183868"/>
    </source>
</evidence>